<evidence type="ECO:0000313" key="18">
    <source>
        <dbReference type="Proteomes" id="UP000229498"/>
    </source>
</evidence>
<dbReference type="InterPro" id="IPR016136">
    <property type="entry name" value="DNA_helicase_N/primase_C"/>
</dbReference>
<evidence type="ECO:0000256" key="5">
    <source>
        <dbReference type="ARBA" id="ARBA00022741"/>
    </source>
</evidence>
<comment type="caution">
    <text evidence="17">The sequence shown here is derived from an EMBL/GenBank/DDBJ whole genome shotgun (WGS) entry which is preliminary data.</text>
</comment>
<evidence type="ECO:0000256" key="8">
    <source>
        <dbReference type="ARBA" id="ARBA00022840"/>
    </source>
</evidence>
<keyword evidence="3 14" id="KW-0639">Primosome</keyword>
<dbReference type="SUPFAM" id="SSF52540">
    <property type="entry name" value="P-loop containing nucleoside triphosphate hydrolases"/>
    <property type="match status" value="1"/>
</dbReference>
<dbReference type="InterPro" id="IPR027417">
    <property type="entry name" value="P-loop_NTPase"/>
</dbReference>
<dbReference type="Proteomes" id="UP000229498">
    <property type="component" value="Unassembled WGS sequence"/>
</dbReference>
<dbReference type="GO" id="GO:0005829">
    <property type="term" value="C:cytosol"/>
    <property type="evidence" value="ECO:0007669"/>
    <property type="project" value="TreeGrafter"/>
</dbReference>
<dbReference type="Pfam" id="PF03796">
    <property type="entry name" value="DnaB_C"/>
    <property type="match status" value="1"/>
</dbReference>
<dbReference type="GO" id="GO:0043139">
    <property type="term" value="F:5'-3' DNA helicase activity"/>
    <property type="evidence" value="ECO:0007669"/>
    <property type="project" value="UniProtKB-EC"/>
</dbReference>
<dbReference type="OrthoDB" id="9773982at2"/>
<evidence type="ECO:0000256" key="3">
    <source>
        <dbReference type="ARBA" id="ARBA00022515"/>
    </source>
</evidence>
<protein>
    <recommendedName>
        <fullName evidence="13 14">Replicative DNA helicase</fullName>
        <ecNumber evidence="13 14">5.6.2.3</ecNumber>
    </recommendedName>
</protein>
<evidence type="ECO:0000256" key="15">
    <source>
        <dbReference type="SAM" id="MobiDB-lite"/>
    </source>
</evidence>
<evidence type="ECO:0000256" key="6">
    <source>
        <dbReference type="ARBA" id="ARBA00022801"/>
    </source>
</evidence>
<evidence type="ECO:0000256" key="14">
    <source>
        <dbReference type="RuleBase" id="RU362085"/>
    </source>
</evidence>
<evidence type="ECO:0000256" key="2">
    <source>
        <dbReference type="ARBA" id="ARBA00011643"/>
    </source>
</evidence>
<dbReference type="InterPro" id="IPR007692">
    <property type="entry name" value="DNA_helicase_DnaB"/>
</dbReference>
<dbReference type="InterPro" id="IPR003593">
    <property type="entry name" value="AAA+_ATPase"/>
</dbReference>
<dbReference type="GO" id="GO:1990077">
    <property type="term" value="C:primosome complex"/>
    <property type="evidence" value="ECO:0007669"/>
    <property type="project" value="UniProtKB-UniRule"/>
</dbReference>
<keyword evidence="7 14" id="KW-0347">Helicase</keyword>
<dbReference type="Gene3D" id="1.10.860.10">
    <property type="entry name" value="DNAb Helicase, Chain A"/>
    <property type="match status" value="1"/>
</dbReference>
<dbReference type="NCBIfam" id="NF006606">
    <property type="entry name" value="PRK09165.1"/>
    <property type="match status" value="1"/>
</dbReference>
<dbReference type="NCBIfam" id="TIGR00665">
    <property type="entry name" value="DnaB"/>
    <property type="match status" value="1"/>
</dbReference>
<name>A0A2M9G1N6_9PROT</name>
<keyword evidence="18" id="KW-1185">Reference proteome</keyword>
<evidence type="ECO:0000256" key="13">
    <source>
        <dbReference type="NCBIfam" id="TIGR00665"/>
    </source>
</evidence>
<dbReference type="EC" id="5.6.2.3" evidence="13 14"/>
<evidence type="ECO:0000313" key="17">
    <source>
        <dbReference type="EMBL" id="PJK29630.1"/>
    </source>
</evidence>
<feature type="domain" description="SF4 helicase" evidence="16">
    <location>
        <begin position="197"/>
        <end position="497"/>
    </location>
</feature>
<evidence type="ECO:0000256" key="10">
    <source>
        <dbReference type="ARBA" id="ARBA00023235"/>
    </source>
</evidence>
<evidence type="ECO:0000256" key="11">
    <source>
        <dbReference type="ARBA" id="ARBA00044932"/>
    </source>
</evidence>
<accession>A0A2M9G1N6</accession>
<comment type="catalytic activity">
    <reaction evidence="12 14">
        <text>ATP + H2O = ADP + phosphate + H(+)</text>
        <dbReference type="Rhea" id="RHEA:13065"/>
        <dbReference type="ChEBI" id="CHEBI:15377"/>
        <dbReference type="ChEBI" id="CHEBI:15378"/>
        <dbReference type="ChEBI" id="CHEBI:30616"/>
        <dbReference type="ChEBI" id="CHEBI:43474"/>
        <dbReference type="ChEBI" id="CHEBI:456216"/>
        <dbReference type="EC" id="5.6.2.3"/>
    </reaction>
</comment>
<evidence type="ECO:0000259" key="16">
    <source>
        <dbReference type="PROSITE" id="PS51199"/>
    </source>
</evidence>
<dbReference type="GO" id="GO:0006269">
    <property type="term" value="P:DNA replication, synthesis of primer"/>
    <property type="evidence" value="ECO:0007669"/>
    <property type="project" value="UniProtKB-UniRule"/>
</dbReference>
<dbReference type="GO" id="GO:0003677">
    <property type="term" value="F:DNA binding"/>
    <property type="evidence" value="ECO:0007669"/>
    <property type="project" value="UniProtKB-UniRule"/>
</dbReference>
<dbReference type="PANTHER" id="PTHR30153">
    <property type="entry name" value="REPLICATIVE DNA HELICASE DNAB"/>
    <property type="match status" value="1"/>
</dbReference>
<dbReference type="PANTHER" id="PTHR30153:SF2">
    <property type="entry name" value="REPLICATIVE DNA HELICASE"/>
    <property type="match status" value="1"/>
</dbReference>
<keyword evidence="6 14" id="KW-0378">Hydrolase</keyword>
<keyword evidence="10" id="KW-0413">Isomerase</keyword>
<evidence type="ECO:0000256" key="7">
    <source>
        <dbReference type="ARBA" id="ARBA00022806"/>
    </source>
</evidence>
<keyword evidence="9 14" id="KW-0238">DNA-binding</keyword>
<dbReference type="GO" id="GO:0016887">
    <property type="term" value="F:ATP hydrolysis activity"/>
    <property type="evidence" value="ECO:0007669"/>
    <property type="project" value="RHEA"/>
</dbReference>
<dbReference type="InterPro" id="IPR036185">
    <property type="entry name" value="DNA_heli_DnaB-like_N_sf"/>
</dbReference>
<dbReference type="InterPro" id="IPR007694">
    <property type="entry name" value="DNA_helicase_DnaB-like_C"/>
</dbReference>
<dbReference type="RefSeq" id="WP_109793655.1">
    <property type="nucleotide sequence ID" value="NZ_PHIG01000032.1"/>
</dbReference>
<keyword evidence="8 14" id="KW-0067">ATP-binding</keyword>
<proteinExistence type="inferred from homology"/>
<feature type="region of interest" description="Disordered" evidence="15">
    <location>
        <begin position="1"/>
        <end position="21"/>
    </location>
</feature>
<dbReference type="SUPFAM" id="SSF48024">
    <property type="entry name" value="N-terminal domain of DnaB helicase"/>
    <property type="match status" value="1"/>
</dbReference>
<evidence type="ECO:0000256" key="4">
    <source>
        <dbReference type="ARBA" id="ARBA00022705"/>
    </source>
</evidence>
<dbReference type="CDD" id="cd00984">
    <property type="entry name" value="DnaB_C"/>
    <property type="match status" value="1"/>
</dbReference>
<sequence length="503" mass="56612">MSDNITAFPGDAPDHEGGDAAPKVLPHNLEAEQQLLGALLYNNDAAARVLDFLKPEHFFQPLHGRIYESILTLIERGELANPVTLKTRFEQDAAIRELGGPGYLVDLTARAVNVIRAEEYARILYDLFLRREIILLSEEMAERGRTADLTDAASQQIEDAESRLYTLAEAGEVKNDFRSFKIAVAESLDRIEAAYKREGQLVGVTTGLREMDQRLGGLHRTDLLILAGRPGMGKSALAMTIALNATRAYRPIYNDAGDIVDAEGAVVGVFSLEMSREQLATRIVSEQTRISSSDLRTGRIDKNAYLNTVVPATQELMDLPLFIDDTPALSIAQLRSRARRLKRQHGLGLIIIDYIQLMRPSGQKRVENRVQELTEITQGLKAVAKELNVPVLALSQLSRQVEQREDKRPQLSDLRESGSIEQDADVVMFVYREAYYAQKDKPDEENFAEMEQWQQKMAQIYNRAEIIIGKQRHGPTGTMEVFFEPEFTIFRNLDTHHDPSEIH</sequence>
<comment type="function">
    <text evidence="11 14">The main replicative DNA helicase, it participates in initiation and elongation during chromosome replication. Travels ahead of the DNA replisome, separating dsDNA into templates for DNA synthesis. A processive ATP-dependent 5'-3' DNA helicase it has DNA-dependent ATPase activity.</text>
</comment>
<reference evidence="17 18" key="1">
    <citation type="submission" date="2017-11" db="EMBL/GenBank/DDBJ databases">
        <title>Draft genome sequence of Rhizobiales bacterium SY3-13.</title>
        <authorList>
            <person name="Sun C."/>
        </authorList>
    </citation>
    <scope>NUCLEOTIDE SEQUENCE [LARGE SCALE GENOMIC DNA]</scope>
    <source>
        <strain evidence="17 18">SY3-13</strain>
    </source>
</reference>
<dbReference type="GO" id="GO:0005524">
    <property type="term" value="F:ATP binding"/>
    <property type="evidence" value="ECO:0007669"/>
    <property type="project" value="UniProtKB-UniRule"/>
</dbReference>
<dbReference type="EMBL" id="PHIG01000032">
    <property type="protein sequence ID" value="PJK29630.1"/>
    <property type="molecule type" value="Genomic_DNA"/>
</dbReference>
<dbReference type="SMART" id="SM00382">
    <property type="entry name" value="AAA"/>
    <property type="match status" value="1"/>
</dbReference>
<gene>
    <name evidence="17" type="ORF">CVT23_11295</name>
</gene>
<evidence type="ECO:0000256" key="12">
    <source>
        <dbReference type="ARBA" id="ARBA00048954"/>
    </source>
</evidence>
<dbReference type="AlphaFoldDB" id="A0A2M9G1N6"/>
<dbReference type="Gene3D" id="3.40.50.300">
    <property type="entry name" value="P-loop containing nucleotide triphosphate hydrolases"/>
    <property type="match status" value="1"/>
</dbReference>
<dbReference type="PROSITE" id="PS51199">
    <property type="entry name" value="SF4_HELICASE"/>
    <property type="match status" value="1"/>
</dbReference>
<keyword evidence="5 14" id="KW-0547">Nucleotide-binding</keyword>
<dbReference type="Pfam" id="PF00772">
    <property type="entry name" value="DnaB"/>
    <property type="match status" value="1"/>
</dbReference>
<keyword evidence="4 14" id="KW-0235">DNA replication</keyword>
<comment type="similarity">
    <text evidence="1 14">Belongs to the helicase family. DnaB subfamily.</text>
</comment>
<organism evidence="17 18">
    <name type="scientific">Minwuia thermotolerans</name>
    <dbReference type="NCBI Taxonomy" id="2056226"/>
    <lineage>
        <taxon>Bacteria</taxon>
        <taxon>Pseudomonadati</taxon>
        <taxon>Pseudomonadota</taxon>
        <taxon>Alphaproteobacteria</taxon>
        <taxon>Minwuiales</taxon>
        <taxon>Minwuiaceae</taxon>
        <taxon>Minwuia</taxon>
    </lineage>
</organism>
<comment type="subunit">
    <text evidence="2">Homohexamer.</text>
</comment>
<evidence type="ECO:0000256" key="1">
    <source>
        <dbReference type="ARBA" id="ARBA00008428"/>
    </source>
</evidence>
<evidence type="ECO:0000256" key="9">
    <source>
        <dbReference type="ARBA" id="ARBA00023125"/>
    </source>
</evidence>
<dbReference type="InterPro" id="IPR007693">
    <property type="entry name" value="DNA_helicase_DnaB-like_N"/>
</dbReference>